<keyword evidence="1" id="KW-0001">2Fe-2S</keyword>
<keyword evidence="2" id="KW-0479">Metal-binding</keyword>
<gene>
    <name evidence="7" type="ORF">RM649_06690</name>
</gene>
<evidence type="ECO:0000256" key="1">
    <source>
        <dbReference type="ARBA" id="ARBA00022714"/>
    </source>
</evidence>
<feature type="domain" description="Rieske" evidence="6">
    <location>
        <begin position="27"/>
        <end position="136"/>
    </location>
</feature>
<dbReference type="Gene3D" id="2.102.10.10">
    <property type="entry name" value="Rieske [2Fe-2S] iron-sulphur domain"/>
    <property type="match status" value="1"/>
</dbReference>
<dbReference type="SUPFAM" id="SSF55961">
    <property type="entry name" value="Bet v1-like"/>
    <property type="match status" value="1"/>
</dbReference>
<sequence length="410" mass="45373">MTTRKVNETLTQVGPGTPMGQLLREYWLPVMRSQRLAERGGAPVPVELLGEKYVFFRADDGTVGCFAEACPHRGASLTLARNEDCALRCVYHGWKFHVSGEVLETPSEPEEDGPRFAERVKLLHHPVVEAGGVIWVWLGGTDRTPTAFPEFPFTKVPAENIFATVALVDCNWLQGLEADIDSAHVSLLHETEARNGPLKDLLDDTAPRDEIDPQPYGLRFAAVRSLSSGGTLARVKPFAMPWYTVVPELPNGDRLWHAWVPVDDHRTIMWYLWWNDDQPVDPSSFSDQFGLDLDTLDPDNIRAGYTRENGWGQDRDAMRDGKSFSGIRGLVLQDVAVQESMGSIVDRSAENPGKSDRGIVRTRRFLLDALKTHAAGGTPPGLQADADYSAVRSAVVVVGEGERWRDAATS</sequence>
<comment type="caution">
    <text evidence="7">The sequence shown here is derived from an EMBL/GenBank/DDBJ whole genome shotgun (WGS) entry which is preliminary data.</text>
</comment>
<dbReference type="PANTHER" id="PTHR21266">
    <property type="entry name" value="IRON-SULFUR DOMAIN CONTAINING PROTEIN"/>
    <property type="match status" value="1"/>
</dbReference>
<evidence type="ECO:0000256" key="2">
    <source>
        <dbReference type="ARBA" id="ARBA00022723"/>
    </source>
</evidence>
<evidence type="ECO:0000256" key="4">
    <source>
        <dbReference type="ARBA" id="ARBA00023004"/>
    </source>
</evidence>
<dbReference type="EMBL" id="JAVREX010000002">
    <property type="protein sequence ID" value="MDT0427328.1"/>
    <property type="molecule type" value="Genomic_DNA"/>
</dbReference>
<dbReference type="Gene3D" id="3.90.380.10">
    <property type="entry name" value="Naphthalene 1,2-dioxygenase Alpha Subunit, Chain A, domain 1"/>
    <property type="match status" value="1"/>
</dbReference>
<organism evidence="7 8">
    <name type="scientific">Streptomyces salyersiae</name>
    <dbReference type="NCBI Taxonomy" id="3075530"/>
    <lineage>
        <taxon>Bacteria</taxon>
        <taxon>Bacillati</taxon>
        <taxon>Actinomycetota</taxon>
        <taxon>Actinomycetes</taxon>
        <taxon>Kitasatosporales</taxon>
        <taxon>Streptomycetaceae</taxon>
        <taxon>Streptomyces</taxon>
    </lineage>
</organism>
<evidence type="ECO:0000259" key="6">
    <source>
        <dbReference type="PROSITE" id="PS51296"/>
    </source>
</evidence>
<evidence type="ECO:0000313" key="8">
    <source>
        <dbReference type="Proteomes" id="UP001183777"/>
    </source>
</evidence>
<proteinExistence type="predicted"/>
<keyword evidence="4" id="KW-0408">Iron</keyword>
<keyword evidence="5" id="KW-0411">Iron-sulfur</keyword>
<dbReference type="InterPro" id="IPR036922">
    <property type="entry name" value="Rieske_2Fe-2S_sf"/>
</dbReference>
<dbReference type="RefSeq" id="WP_200693895.1">
    <property type="nucleotide sequence ID" value="NZ_JAVREX010000002.1"/>
</dbReference>
<evidence type="ECO:0000256" key="3">
    <source>
        <dbReference type="ARBA" id="ARBA00023002"/>
    </source>
</evidence>
<protein>
    <submittedName>
        <fullName evidence="7">Rieske 2Fe-2S domain-containing protein</fullName>
    </submittedName>
</protein>
<keyword evidence="8" id="KW-1185">Reference proteome</keyword>
<keyword evidence="3" id="KW-0560">Oxidoreductase</keyword>
<dbReference type="InterPro" id="IPR017941">
    <property type="entry name" value="Rieske_2Fe-2S"/>
</dbReference>
<dbReference type="InterPro" id="IPR045623">
    <property type="entry name" value="LigXa_C"/>
</dbReference>
<reference evidence="8" key="1">
    <citation type="submission" date="2023-07" db="EMBL/GenBank/DDBJ databases">
        <title>30 novel species of actinomycetes from the DSMZ collection.</title>
        <authorList>
            <person name="Nouioui I."/>
        </authorList>
    </citation>
    <scope>NUCLEOTIDE SEQUENCE [LARGE SCALE GENOMIC DNA]</scope>
    <source>
        <strain evidence="8">DSM 41770</strain>
    </source>
</reference>
<accession>A0ABU2REP5</accession>
<dbReference type="PROSITE" id="PS51296">
    <property type="entry name" value="RIESKE"/>
    <property type="match status" value="1"/>
</dbReference>
<evidence type="ECO:0000256" key="5">
    <source>
        <dbReference type="ARBA" id="ARBA00023014"/>
    </source>
</evidence>
<dbReference type="Proteomes" id="UP001183777">
    <property type="component" value="Unassembled WGS sequence"/>
</dbReference>
<dbReference type="PANTHER" id="PTHR21266:SF59">
    <property type="entry name" value="BLR4922 PROTEIN"/>
    <property type="match status" value="1"/>
</dbReference>
<dbReference type="Pfam" id="PF19301">
    <property type="entry name" value="LigXa_C"/>
    <property type="match status" value="1"/>
</dbReference>
<dbReference type="SUPFAM" id="SSF50022">
    <property type="entry name" value="ISP domain"/>
    <property type="match status" value="1"/>
</dbReference>
<dbReference type="Pfam" id="PF00355">
    <property type="entry name" value="Rieske"/>
    <property type="match status" value="1"/>
</dbReference>
<evidence type="ECO:0000313" key="7">
    <source>
        <dbReference type="EMBL" id="MDT0427328.1"/>
    </source>
</evidence>
<name>A0ABU2REP5_9ACTN</name>
<dbReference type="InterPro" id="IPR050584">
    <property type="entry name" value="Cholesterol_7-desaturase"/>
</dbReference>